<dbReference type="EMBL" id="JN698997">
    <property type="protein sequence ID" value="AER47931.1"/>
    <property type="molecule type" value="Genomic_DNA"/>
</dbReference>
<keyword evidence="2" id="KW-1185">Reference proteome</keyword>
<dbReference type="RefSeq" id="YP_009011979.1">
    <property type="nucleotide sequence ID" value="NC_023690.1"/>
</dbReference>
<reference evidence="1 2" key="1">
    <citation type="journal article" date="2012" name="J. Virol.">
        <title>Complete Genome Sequences of 138 Mycobacteriophages.</title>
        <authorList>
            <consortium name="the Science Education Alliance Phage Hunters Advancing Genomics and Evolutionary Science Program"/>
            <consortium name="the KwaZulu-Natal Research Institute for Tuberculosis and HIV Mycobacterial Genetics Course Students"/>
            <consortium name="the Phage Hunters Integrating Research and Education Program"/>
            <person name="Hatfull G.F."/>
        </authorList>
    </citation>
    <scope>NUCLEOTIDE SEQUENCE [LARGE SCALE GENOMIC DNA]</scope>
</reference>
<protein>
    <submittedName>
        <fullName evidence="1">Uncharacterized protein</fullName>
    </submittedName>
</protein>
<dbReference type="Proteomes" id="UP000005860">
    <property type="component" value="Segment"/>
</dbReference>
<evidence type="ECO:0000313" key="1">
    <source>
        <dbReference type="EMBL" id="AER47931.1"/>
    </source>
</evidence>
<name>G8I5D7_9CAUD</name>
<accession>G8I5D7</accession>
<dbReference type="GeneID" id="18559352"/>
<proteinExistence type="predicted"/>
<evidence type="ECO:0000313" key="2">
    <source>
        <dbReference type="Proteomes" id="UP000005860"/>
    </source>
</evidence>
<dbReference type="KEGG" id="vg:18559352"/>
<sequence>MMGYMTNLTILNDGFDQLEKYPDDFVEGIKLNMNQGGTFGVGIYVNNVNVQAAEHADATQLIAVGGNFSTKVHTGWYVSSHRTIEGQVALLKQWADSLGYRISRKK</sequence>
<organism evidence="1 2">
    <name type="scientific">Mycobacterium phage Courthouse</name>
    <dbReference type="NCBI Taxonomy" id="2923000"/>
    <lineage>
        <taxon>Viruses</taxon>
        <taxon>Duplodnaviria</taxon>
        <taxon>Heunggongvirae</taxon>
        <taxon>Uroviricota</taxon>
        <taxon>Caudoviricetes</taxon>
        <taxon>Omegavirus</taxon>
        <taxon>Omegavirus courthouse</taxon>
    </lineage>
</organism>
<gene>
    <name evidence="1" type="primary">80</name>
    <name evidence="1" type="ORF">COURTHOUSE_80</name>
</gene>